<feature type="active site" description="Nucleophile" evidence="9">
    <location>
        <position position="12"/>
    </location>
</feature>
<comment type="function">
    <text evidence="7 9">Involved in phosphonate degradation.</text>
</comment>
<dbReference type="SFLD" id="SFLDG01129">
    <property type="entry name" value="C1.5:_HAD__Beta-PGM__Phosphata"/>
    <property type="match status" value="1"/>
</dbReference>
<evidence type="ECO:0000313" key="11">
    <source>
        <dbReference type="Proteomes" id="UP001378188"/>
    </source>
</evidence>
<evidence type="ECO:0000256" key="2">
    <source>
        <dbReference type="ARBA" id="ARBA00022723"/>
    </source>
</evidence>
<comment type="similarity">
    <text evidence="9">Belongs to the HAD-like hydrolase superfamily. PhnX family.</text>
</comment>
<dbReference type="SUPFAM" id="SSF56784">
    <property type="entry name" value="HAD-like"/>
    <property type="match status" value="1"/>
</dbReference>
<feature type="binding site" evidence="9">
    <location>
        <position position="186"/>
    </location>
    <ligand>
        <name>Mg(2+)</name>
        <dbReference type="ChEBI" id="CHEBI:18420"/>
    </ligand>
</feature>
<dbReference type="SFLD" id="SFLDS00003">
    <property type="entry name" value="Haloacid_Dehalogenase"/>
    <property type="match status" value="1"/>
</dbReference>
<dbReference type="EC" id="3.11.1.1" evidence="8 9"/>
<dbReference type="HAMAP" id="MF_01375">
    <property type="entry name" value="PhnX"/>
    <property type="match status" value="1"/>
</dbReference>
<evidence type="ECO:0000313" key="10">
    <source>
        <dbReference type="EMBL" id="MEJ8571017.1"/>
    </source>
</evidence>
<dbReference type="GO" id="GO:0050194">
    <property type="term" value="F:phosphonoacetaldehyde hydrolase activity"/>
    <property type="evidence" value="ECO:0007669"/>
    <property type="project" value="UniProtKB-UniRule"/>
</dbReference>
<name>A0AAW9RBX5_9HYPH</name>
<dbReference type="RefSeq" id="WP_340328706.1">
    <property type="nucleotide sequence ID" value="NZ_JAZHOF010000002.1"/>
</dbReference>
<dbReference type="Gene3D" id="3.40.50.1000">
    <property type="entry name" value="HAD superfamily/HAD-like"/>
    <property type="match status" value="1"/>
</dbReference>
<keyword evidence="11" id="KW-1185">Reference proteome</keyword>
<comment type="cofactor">
    <cofactor evidence="9">
        <name>Mg(2+)</name>
        <dbReference type="ChEBI" id="CHEBI:18420"/>
    </cofactor>
    <text evidence="9">Binds 1 Mg(2+) ion per subunit.</text>
</comment>
<feature type="binding site" evidence="9">
    <location>
        <position position="14"/>
    </location>
    <ligand>
        <name>Mg(2+)</name>
        <dbReference type="ChEBI" id="CHEBI:18420"/>
    </ligand>
</feature>
<keyword evidence="2 9" id="KW-0479">Metal-binding</keyword>
<dbReference type="InterPro" id="IPR023198">
    <property type="entry name" value="PGP-like_dom2"/>
</dbReference>
<dbReference type="GO" id="GO:0005829">
    <property type="term" value="C:cytosol"/>
    <property type="evidence" value="ECO:0007669"/>
    <property type="project" value="TreeGrafter"/>
</dbReference>
<reference evidence="10 11" key="1">
    <citation type="submission" date="2024-02" db="EMBL/GenBank/DDBJ databases">
        <title>Genome analysis and characterization of Microbaculum marinisediminis sp. nov., isolated from marine sediment.</title>
        <authorList>
            <person name="Du Z.-J."/>
            <person name="Ye Y.-Q."/>
            <person name="Zhang Z.-R."/>
            <person name="Yuan S.-M."/>
            <person name="Zhang X.-Y."/>
        </authorList>
    </citation>
    <scope>NUCLEOTIDE SEQUENCE [LARGE SCALE GENOMIC DNA]</scope>
    <source>
        <strain evidence="10 11">SDUM1044001</strain>
    </source>
</reference>
<accession>A0AAW9RBX5</accession>
<evidence type="ECO:0000256" key="4">
    <source>
        <dbReference type="ARBA" id="ARBA00022842"/>
    </source>
</evidence>
<dbReference type="PANTHER" id="PTHR43434:SF19">
    <property type="entry name" value="PHOSPHONOACETALDEHYDE HYDROLASE"/>
    <property type="match status" value="1"/>
</dbReference>
<dbReference type="EMBL" id="JAZHOF010000002">
    <property type="protein sequence ID" value="MEJ8571017.1"/>
    <property type="molecule type" value="Genomic_DNA"/>
</dbReference>
<keyword evidence="5 9" id="KW-0704">Schiff base</keyword>
<dbReference type="FunFam" id="1.10.150.240:FF:000006">
    <property type="entry name" value="Phosphonoacetaldehyde hydrolase"/>
    <property type="match status" value="1"/>
</dbReference>
<dbReference type="PANTHER" id="PTHR43434">
    <property type="entry name" value="PHOSPHOGLYCOLATE PHOSPHATASE"/>
    <property type="match status" value="1"/>
</dbReference>
<dbReference type="Pfam" id="PF00702">
    <property type="entry name" value="Hydrolase"/>
    <property type="match status" value="1"/>
</dbReference>
<sequence>MTESRLKAVVFDWAGTVVDFGSRAPMGAFVEVFGRFGVDISIEEARGPMGLPKWDHIQALGRNPRIAEAWKAAKGAPFTDADVDAIYEVFVPLNAEVVVDYADLIPGAVETVAALRERGLKIGSTTGYTREIMERLAPLAAEQGFAPDNLVCAGDLSSGRPGALMMYRTFLDLDVWPAWSVVKVDDTDPGIAEGLAAGTWTVGVAASGNAMGLSREEYEALDDDTYLERFAAAESTLLRAGAHFVVGSVEDLLPVIDEIEGRLLRGERP</sequence>
<evidence type="ECO:0000256" key="3">
    <source>
        <dbReference type="ARBA" id="ARBA00022801"/>
    </source>
</evidence>
<evidence type="ECO:0000256" key="8">
    <source>
        <dbReference type="ARBA" id="ARBA00066472"/>
    </source>
</evidence>
<proteinExistence type="inferred from homology"/>
<comment type="caution">
    <text evidence="10">The sequence shown here is derived from an EMBL/GenBank/DDBJ whole genome shotgun (WGS) entry which is preliminary data.</text>
</comment>
<evidence type="ECO:0000256" key="9">
    <source>
        <dbReference type="HAMAP-Rule" id="MF_01375"/>
    </source>
</evidence>
<dbReference type="InterPro" id="IPR023214">
    <property type="entry name" value="HAD_sf"/>
</dbReference>
<evidence type="ECO:0000256" key="5">
    <source>
        <dbReference type="ARBA" id="ARBA00023270"/>
    </source>
</evidence>
<dbReference type="GO" id="GO:0008967">
    <property type="term" value="F:phosphoglycolate phosphatase activity"/>
    <property type="evidence" value="ECO:0007669"/>
    <property type="project" value="TreeGrafter"/>
</dbReference>
<keyword evidence="3 9" id="KW-0378">Hydrolase</keyword>
<dbReference type="InterPro" id="IPR036412">
    <property type="entry name" value="HAD-like_sf"/>
</dbReference>
<evidence type="ECO:0000256" key="6">
    <source>
        <dbReference type="ARBA" id="ARBA00052005"/>
    </source>
</evidence>
<dbReference type="AlphaFoldDB" id="A0AAW9RBX5"/>
<dbReference type="GO" id="GO:0006281">
    <property type="term" value="P:DNA repair"/>
    <property type="evidence" value="ECO:0007669"/>
    <property type="project" value="TreeGrafter"/>
</dbReference>
<feature type="binding site" evidence="9">
    <location>
        <position position="12"/>
    </location>
    <ligand>
        <name>Mg(2+)</name>
        <dbReference type="ChEBI" id="CHEBI:18420"/>
    </ligand>
</feature>
<evidence type="ECO:0000256" key="1">
    <source>
        <dbReference type="ARBA" id="ARBA00011738"/>
    </source>
</evidence>
<dbReference type="GO" id="GO:0000287">
    <property type="term" value="F:magnesium ion binding"/>
    <property type="evidence" value="ECO:0007669"/>
    <property type="project" value="UniProtKB-UniRule"/>
</dbReference>
<keyword evidence="4 9" id="KW-0460">Magnesium</keyword>
<comment type="catalytic activity">
    <reaction evidence="6 9">
        <text>phosphonoacetaldehyde + H2O = acetaldehyde + phosphate + H(+)</text>
        <dbReference type="Rhea" id="RHEA:18905"/>
        <dbReference type="ChEBI" id="CHEBI:15343"/>
        <dbReference type="ChEBI" id="CHEBI:15377"/>
        <dbReference type="ChEBI" id="CHEBI:15378"/>
        <dbReference type="ChEBI" id="CHEBI:43474"/>
        <dbReference type="ChEBI" id="CHEBI:58383"/>
        <dbReference type="EC" id="3.11.1.1"/>
    </reaction>
</comment>
<dbReference type="Gene3D" id="1.10.150.240">
    <property type="entry name" value="Putative phosphatase, domain 2"/>
    <property type="match status" value="1"/>
</dbReference>
<organism evidence="10 11">
    <name type="scientific">Microbaculum marinum</name>
    <dbReference type="NCBI Taxonomy" id="1764581"/>
    <lineage>
        <taxon>Bacteria</taxon>
        <taxon>Pseudomonadati</taxon>
        <taxon>Pseudomonadota</taxon>
        <taxon>Alphaproteobacteria</taxon>
        <taxon>Hyphomicrobiales</taxon>
        <taxon>Tepidamorphaceae</taxon>
        <taxon>Microbaculum</taxon>
    </lineage>
</organism>
<dbReference type="InterPro" id="IPR006323">
    <property type="entry name" value="Phosphonoacetald_hydro"/>
</dbReference>
<dbReference type="GO" id="GO:0019700">
    <property type="term" value="P:organic phosphonate catabolic process"/>
    <property type="evidence" value="ECO:0007669"/>
    <property type="project" value="InterPro"/>
</dbReference>
<dbReference type="NCBIfam" id="TIGR01422">
    <property type="entry name" value="phosphonatase"/>
    <property type="match status" value="1"/>
</dbReference>
<gene>
    <name evidence="9 10" type="primary">phnX</name>
    <name evidence="10" type="ORF">V3328_06010</name>
</gene>
<protein>
    <recommendedName>
        <fullName evidence="8 9">Phosphonoacetaldehyde hydrolase</fullName>
        <shortName evidence="9">Phosphonatase</shortName>
        <ecNumber evidence="8 9">3.11.1.1</ecNumber>
    </recommendedName>
    <alternativeName>
        <fullName evidence="9">Phosphonoacetaldehyde phosphonohydrolase</fullName>
    </alternativeName>
</protein>
<comment type="subunit">
    <text evidence="1 9">Homodimer.</text>
</comment>
<evidence type="ECO:0000256" key="7">
    <source>
        <dbReference type="ARBA" id="ARBA00056573"/>
    </source>
</evidence>
<dbReference type="Proteomes" id="UP001378188">
    <property type="component" value="Unassembled WGS sequence"/>
</dbReference>
<feature type="active site" description="Schiff-base intermediate with substrate" evidence="9">
    <location>
        <position position="53"/>
    </location>
</feature>
<dbReference type="InterPro" id="IPR050155">
    <property type="entry name" value="HAD-like_hydrolase_sf"/>
</dbReference>